<comment type="similarity">
    <text evidence="4">Belongs to the FlgH family.</text>
</comment>
<evidence type="ECO:0000256" key="8">
    <source>
        <dbReference type="ARBA" id="ARBA00023237"/>
    </source>
</evidence>
<dbReference type="GO" id="GO:0003774">
    <property type="term" value="F:cytoskeletal motor activity"/>
    <property type="evidence" value="ECO:0007669"/>
    <property type="project" value="InterPro"/>
</dbReference>
<evidence type="ECO:0000313" key="10">
    <source>
        <dbReference type="EMBL" id="SHN69391.1"/>
    </source>
</evidence>
<evidence type="ECO:0000256" key="9">
    <source>
        <dbReference type="SAM" id="SignalP"/>
    </source>
</evidence>
<dbReference type="PROSITE" id="PS51257">
    <property type="entry name" value="PROKAR_LIPOPROTEIN"/>
    <property type="match status" value="1"/>
</dbReference>
<comment type="function">
    <text evidence="1">Assembles around the rod to form the L-ring and probably protects the motor/basal body from shearing forces during rotation.</text>
</comment>
<evidence type="ECO:0000256" key="4">
    <source>
        <dbReference type="ARBA" id="ARBA00006929"/>
    </source>
</evidence>
<dbReference type="GO" id="GO:0009279">
    <property type="term" value="C:cell outer membrane"/>
    <property type="evidence" value="ECO:0007669"/>
    <property type="project" value="UniProtKB-SubCell"/>
</dbReference>
<evidence type="ECO:0000256" key="5">
    <source>
        <dbReference type="ARBA" id="ARBA00022729"/>
    </source>
</evidence>
<sequence length="210" mass="22243">MKTKKHTQLTKGLSVLTLLSLCGCNAAHQSPTPMPPVTPAQVYTEPEQRYNNPGSMFSESGGDGLFADNRARRIGDIVLVKLVEQTKAKNKSDTSSNKESDSNFGIGALFGAGSSSFIPGFSIGDRFSGRVGPNAMVSANSASDFSATGETKSENYVTTVLAVRILNVMPNGLLQLEGAREVKVNAETQYMVVTGMARSNDVASDNSILS</sequence>
<keyword evidence="6" id="KW-0472">Membrane</keyword>
<feature type="signal peptide" evidence="9">
    <location>
        <begin position="1"/>
        <end position="26"/>
    </location>
</feature>
<comment type="subcellular location">
    <subcellularLocation>
        <location evidence="2">Bacterial flagellum basal body</location>
    </subcellularLocation>
    <subcellularLocation>
        <location evidence="3">Cell outer membrane</location>
    </subcellularLocation>
</comment>
<feature type="chain" id="PRO_5012229842" evidence="9">
    <location>
        <begin position="27"/>
        <end position="210"/>
    </location>
</feature>
<dbReference type="InterPro" id="IPR000527">
    <property type="entry name" value="Flag_Lring"/>
</dbReference>
<keyword evidence="7" id="KW-0975">Bacterial flagellum</keyword>
<dbReference type="RefSeq" id="WP_072697629.1">
    <property type="nucleotide sequence ID" value="NZ_FRDI01000011.1"/>
</dbReference>
<dbReference type="Proteomes" id="UP000186469">
    <property type="component" value="Unassembled WGS sequence"/>
</dbReference>
<proteinExistence type="inferred from homology"/>
<evidence type="ECO:0000313" key="11">
    <source>
        <dbReference type="Proteomes" id="UP000186469"/>
    </source>
</evidence>
<keyword evidence="8" id="KW-0998">Cell outer membrane</keyword>
<keyword evidence="10" id="KW-0282">Flagellum</keyword>
<keyword evidence="5 9" id="KW-0732">Signal</keyword>
<dbReference type="GO" id="GO:0009427">
    <property type="term" value="C:bacterial-type flagellum basal body, distal rod, L ring"/>
    <property type="evidence" value="ECO:0007669"/>
    <property type="project" value="InterPro"/>
</dbReference>
<keyword evidence="11" id="KW-1185">Reference proteome</keyword>
<keyword evidence="10" id="KW-0966">Cell projection</keyword>
<dbReference type="STRING" id="1121455.SAMN02745728_01943"/>
<name>A0A1M7TFG1_9BACT</name>
<protein>
    <submittedName>
        <fullName evidence="10">Flagellar L-ring protein FlgH</fullName>
    </submittedName>
</protein>
<dbReference type="PANTHER" id="PTHR34933">
    <property type="entry name" value="FLAGELLAR L-RING PROTEIN"/>
    <property type="match status" value="1"/>
</dbReference>
<dbReference type="GO" id="GO:0071973">
    <property type="term" value="P:bacterial-type flagellum-dependent cell motility"/>
    <property type="evidence" value="ECO:0007669"/>
    <property type="project" value="InterPro"/>
</dbReference>
<evidence type="ECO:0000256" key="3">
    <source>
        <dbReference type="ARBA" id="ARBA00004442"/>
    </source>
</evidence>
<dbReference type="OrthoDB" id="9789227at2"/>
<dbReference type="Pfam" id="PF02107">
    <property type="entry name" value="FlgH"/>
    <property type="match status" value="1"/>
</dbReference>
<evidence type="ECO:0000256" key="2">
    <source>
        <dbReference type="ARBA" id="ARBA00004117"/>
    </source>
</evidence>
<dbReference type="PANTHER" id="PTHR34933:SF1">
    <property type="entry name" value="FLAGELLAR L-RING PROTEIN"/>
    <property type="match status" value="1"/>
</dbReference>
<reference evidence="10 11" key="1">
    <citation type="submission" date="2016-12" db="EMBL/GenBank/DDBJ databases">
        <authorList>
            <person name="Song W.-J."/>
            <person name="Kurnit D.M."/>
        </authorList>
    </citation>
    <scope>NUCLEOTIDE SEQUENCE [LARGE SCALE GENOMIC DNA]</scope>
    <source>
        <strain evidence="10 11">DSM 11393</strain>
    </source>
</reference>
<accession>A0A1M7TFG1</accession>
<evidence type="ECO:0000256" key="7">
    <source>
        <dbReference type="ARBA" id="ARBA00023143"/>
    </source>
</evidence>
<evidence type="ECO:0000256" key="6">
    <source>
        <dbReference type="ARBA" id="ARBA00023136"/>
    </source>
</evidence>
<organism evidence="10 11">
    <name type="scientific">Desulfovibrio litoralis DSM 11393</name>
    <dbReference type="NCBI Taxonomy" id="1121455"/>
    <lineage>
        <taxon>Bacteria</taxon>
        <taxon>Pseudomonadati</taxon>
        <taxon>Thermodesulfobacteriota</taxon>
        <taxon>Desulfovibrionia</taxon>
        <taxon>Desulfovibrionales</taxon>
        <taxon>Desulfovibrionaceae</taxon>
        <taxon>Desulfovibrio</taxon>
    </lineage>
</organism>
<keyword evidence="10" id="KW-0969">Cilium</keyword>
<gene>
    <name evidence="10" type="ORF">SAMN02745728_01943</name>
</gene>
<dbReference type="EMBL" id="FRDI01000011">
    <property type="protein sequence ID" value="SHN69391.1"/>
    <property type="molecule type" value="Genomic_DNA"/>
</dbReference>
<evidence type="ECO:0000256" key="1">
    <source>
        <dbReference type="ARBA" id="ARBA00002591"/>
    </source>
</evidence>
<feature type="non-terminal residue" evidence="10">
    <location>
        <position position="210"/>
    </location>
</feature>
<dbReference type="AlphaFoldDB" id="A0A1M7TFG1"/>